<keyword evidence="3" id="KW-0808">Transferase</keyword>
<evidence type="ECO:0000256" key="3">
    <source>
        <dbReference type="ARBA" id="ARBA00022679"/>
    </source>
</evidence>
<dbReference type="GO" id="GO:0006487">
    <property type="term" value="P:protein N-linked glycosylation"/>
    <property type="evidence" value="ECO:0007669"/>
    <property type="project" value="TreeGrafter"/>
</dbReference>
<proteinExistence type="inferred from homology"/>
<dbReference type="Pfam" id="PF05637">
    <property type="entry name" value="Glyco_transf_34"/>
    <property type="match status" value="1"/>
</dbReference>
<feature type="transmembrane region" description="Helical" evidence="4">
    <location>
        <begin position="62"/>
        <end position="82"/>
    </location>
</feature>
<organism evidence="5">
    <name type="scientific">Blastobotrys adeninivorans</name>
    <name type="common">Yeast</name>
    <name type="synonym">Arxula adeninivorans</name>
    <dbReference type="NCBI Taxonomy" id="409370"/>
    <lineage>
        <taxon>Eukaryota</taxon>
        <taxon>Fungi</taxon>
        <taxon>Dikarya</taxon>
        <taxon>Ascomycota</taxon>
        <taxon>Saccharomycotina</taxon>
        <taxon>Dipodascomycetes</taxon>
        <taxon>Dipodascales</taxon>
        <taxon>Trichomonascaceae</taxon>
        <taxon>Blastobotrys</taxon>
    </lineage>
</organism>
<dbReference type="GO" id="GO:0000009">
    <property type="term" value="F:alpha-1,6-mannosyltransferase activity"/>
    <property type="evidence" value="ECO:0007669"/>
    <property type="project" value="TreeGrafter"/>
</dbReference>
<reference evidence="5" key="2">
    <citation type="submission" date="2014-06" db="EMBL/GenBank/DDBJ databases">
        <title>The complete genome of Blastobotrys (Arxula) adeninivorans LS3 - a yeast of biotechnological interest.</title>
        <authorList>
            <person name="Kunze G."/>
            <person name="Gaillardin C."/>
            <person name="Czernicka M."/>
            <person name="Durrens P."/>
            <person name="Martin T."/>
            <person name="Boer E."/>
            <person name="Gabaldon T."/>
            <person name="Cruz J."/>
            <person name="Talla E."/>
            <person name="Marck C."/>
            <person name="Goffeau A."/>
            <person name="Barbe V."/>
            <person name="Baret P."/>
            <person name="Baronian K."/>
            <person name="Beier S."/>
            <person name="Bleykasten C."/>
            <person name="Bode R."/>
            <person name="Casaregola S."/>
            <person name="Despons L."/>
            <person name="Fairhead C."/>
            <person name="Giersberg M."/>
            <person name="Gierski P."/>
            <person name="Hahnel U."/>
            <person name="Hartmann A."/>
            <person name="Jankowska D."/>
            <person name="Jubin C."/>
            <person name="Jung P."/>
            <person name="Lafontaine I."/>
            <person name="Leh-Louis V."/>
            <person name="Lemaire M."/>
            <person name="Marcet-Houben M."/>
            <person name="Mascher M."/>
            <person name="Morel G."/>
            <person name="Richard G.-F."/>
            <person name="Riechen J."/>
            <person name="Sacerdot C."/>
            <person name="Sarkar A."/>
            <person name="Savel G."/>
            <person name="Schacherer J."/>
            <person name="Sherman D."/>
            <person name="Straub M.-L."/>
            <person name="Stein N."/>
            <person name="Thierry A."/>
            <person name="Trautwein-Schult A."/>
            <person name="Westhof E."/>
            <person name="Worch S."/>
            <person name="Dujon B."/>
            <person name="Souciet J.-L."/>
            <person name="Wincker P."/>
            <person name="Scholz U."/>
            <person name="Neuveglise N."/>
        </authorList>
    </citation>
    <scope>NUCLEOTIDE SEQUENCE</scope>
    <source>
        <strain evidence="5">LS3</strain>
    </source>
</reference>
<keyword evidence="4" id="KW-1133">Transmembrane helix</keyword>
<dbReference type="InterPro" id="IPR029044">
    <property type="entry name" value="Nucleotide-diphossugar_trans"/>
</dbReference>
<comment type="similarity">
    <text evidence="1">Belongs to the glycosyltransferase 34 family.</text>
</comment>
<evidence type="ECO:0000313" key="5">
    <source>
        <dbReference type="EMBL" id="CDP33361.1"/>
    </source>
</evidence>
<dbReference type="PhylomeDB" id="A0A060T2E3"/>
<accession>A0A060T2E3</accession>
<evidence type="ECO:0000256" key="4">
    <source>
        <dbReference type="SAM" id="Phobius"/>
    </source>
</evidence>
<evidence type="ECO:0000256" key="1">
    <source>
        <dbReference type="ARBA" id="ARBA00005664"/>
    </source>
</evidence>
<protein>
    <submittedName>
        <fullName evidence="5">ARAD1A07700p</fullName>
    </submittedName>
</protein>
<dbReference type="Gene3D" id="3.90.550.10">
    <property type="entry name" value="Spore Coat Polysaccharide Biosynthesis Protein SpsA, Chain A"/>
    <property type="match status" value="1"/>
</dbReference>
<keyword evidence="4" id="KW-0812">Transmembrane</keyword>
<dbReference type="PANTHER" id="PTHR31306">
    <property type="entry name" value="ALPHA-1,6-MANNOSYLTRANSFERASE MNN11-RELATED"/>
    <property type="match status" value="1"/>
</dbReference>
<keyword evidence="2" id="KW-0328">Glycosyltransferase</keyword>
<evidence type="ECO:0000256" key="2">
    <source>
        <dbReference type="ARBA" id="ARBA00022676"/>
    </source>
</evidence>
<dbReference type="InterPro" id="IPR008630">
    <property type="entry name" value="Glyco_trans_34"/>
</dbReference>
<dbReference type="EMBL" id="HG937691">
    <property type="protein sequence ID" value="CDP33361.1"/>
    <property type="molecule type" value="Genomic_DNA"/>
</dbReference>
<dbReference type="GO" id="GO:0000136">
    <property type="term" value="C:mannan polymerase complex"/>
    <property type="evidence" value="ECO:0007669"/>
    <property type="project" value="TreeGrafter"/>
</dbReference>
<dbReference type="PANTHER" id="PTHR31306:SF10">
    <property type="entry name" value="ALPHA-1,6-MANNOSYLTRANSFERASE MNN11-RELATED"/>
    <property type="match status" value="1"/>
</dbReference>
<dbReference type="AlphaFoldDB" id="A0A060T2E3"/>
<reference evidence="5" key="1">
    <citation type="submission" date="2014-02" db="EMBL/GenBank/DDBJ databases">
        <authorList>
            <person name="Genoscope - CEA"/>
        </authorList>
    </citation>
    <scope>NUCLEOTIDE SEQUENCE</scope>
    <source>
        <strain evidence="5">LS3</strain>
    </source>
</reference>
<name>A0A060T2E3_BLAAD</name>
<keyword evidence="4" id="KW-0472">Membrane</keyword>
<sequence length="409" mass="45889">MQSVCTVAAAMGPRGVQEYDQTLNSAALYHGKFATSTVMHSALPQVGMSPRKGRPWRVRRRPVILTLVALAFVLFCSVFAFGSQGPQRPKFTYNGATTVEVSDSPYIYPDLGHIAEYRASHTVTLPDGQSVASHTHSKLFRSNKKPQVVLVLPLDDAYPQDYLEKIIQDRLDYAKRHGYGLYARYIRDYAGSAQVDTNQDVSLEFARIFLMREAAYAFQGVQWLWYLDQDAVIMDHTTAISDVLLTSSSLTNLMIRNAPIIPPESIIHTYRRVPADRIKFIVTQNDRGISTTSFLLRNDAMYGGVLLNYWIDPLHRSYDGFNTYDGAMGPIDASLTHMVQWHPSILSRMAVVPNSKLVAYKDDGKVLSKQKFNDGDFVLHLHSTNEATAVPVDKIVGELNGALQRRKLE</sequence>
<gene>
    <name evidence="5" type="ORF">GNLVRS02_ARAD1A07700g</name>
</gene>